<evidence type="ECO:0000313" key="5">
    <source>
        <dbReference type="Proteomes" id="UP001530400"/>
    </source>
</evidence>
<dbReference type="Proteomes" id="UP001530400">
    <property type="component" value="Unassembled WGS sequence"/>
</dbReference>
<feature type="domain" description="DDE Tnp4" evidence="3">
    <location>
        <begin position="3"/>
        <end position="127"/>
    </location>
</feature>
<accession>A0ABD3NNN9</accession>
<organism evidence="4 5">
    <name type="scientific">Cyclotella atomus</name>
    <dbReference type="NCBI Taxonomy" id="382360"/>
    <lineage>
        <taxon>Eukaryota</taxon>
        <taxon>Sar</taxon>
        <taxon>Stramenopiles</taxon>
        <taxon>Ochrophyta</taxon>
        <taxon>Bacillariophyta</taxon>
        <taxon>Coscinodiscophyceae</taxon>
        <taxon>Thalassiosirophycidae</taxon>
        <taxon>Stephanodiscales</taxon>
        <taxon>Stephanodiscaceae</taxon>
        <taxon>Cyclotella</taxon>
    </lineage>
</organism>
<sequence length="134" mass="15760">MTVSNHRCRILGSTRGHSGSWNDKKLVLFDTFIRDIKHGDILNDHIFELYEMQNGEVVRVKYRGVWTLVDNGYHAWANTLPPFSNNSAFRDEIPWSEWLESMRKDVECTFGIMKGRWRILKTGVRACIKFNLLR</sequence>
<dbReference type="Pfam" id="PF13359">
    <property type="entry name" value="DDE_Tnp_4"/>
    <property type="match status" value="1"/>
</dbReference>
<protein>
    <recommendedName>
        <fullName evidence="3">DDE Tnp4 domain-containing protein</fullName>
    </recommendedName>
</protein>
<evidence type="ECO:0000259" key="3">
    <source>
        <dbReference type="Pfam" id="PF13359"/>
    </source>
</evidence>
<gene>
    <name evidence="4" type="ORF">ACHAWO_007849</name>
</gene>
<keyword evidence="5" id="KW-1185">Reference proteome</keyword>
<evidence type="ECO:0000313" key="4">
    <source>
        <dbReference type="EMBL" id="KAL3777685.1"/>
    </source>
</evidence>
<proteinExistence type="predicted"/>
<keyword evidence="2" id="KW-0479">Metal-binding</keyword>
<evidence type="ECO:0000256" key="1">
    <source>
        <dbReference type="ARBA" id="ARBA00001968"/>
    </source>
</evidence>
<comment type="cofactor">
    <cofactor evidence="1">
        <name>a divalent metal cation</name>
        <dbReference type="ChEBI" id="CHEBI:60240"/>
    </cofactor>
</comment>
<dbReference type="EMBL" id="JALLPJ020001031">
    <property type="protein sequence ID" value="KAL3777685.1"/>
    <property type="molecule type" value="Genomic_DNA"/>
</dbReference>
<dbReference type="AlphaFoldDB" id="A0ABD3NNN9"/>
<dbReference type="InterPro" id="IPR027806">
    <property type="entry name" value="HARBI1_dom"/>
</dbReference>
<name>A0ABD3NNN9_9STRA</name>
<reference evidence="4 5" key="1">
    <citation type="submission" date="2024-10" db="EMBL/GenBank/DDBJ databases">
        <title>Updated reference genomes for cyclostephanoid diatoms.</title>
        <authorList>
            <person name="Roberts W.R."/>
            <person name="Alverson A.J."/>
        </authorList>
    </citation>
    <scope>NUCLEOTIDE SEQUENCE [LARGE SCALE GENOMIC DNA]</scope>
    <source>
        <strain evidence="4 5">AJA010-31</strain>
    </source>
</reference>
<comment type="caution">
    <text evidence="4">The sequence shown here is derived from an EMBL/GenBank/DDBJ whole genome shotgun (WGS) entry which is preliminary data.</text>
</comment>
<dbReference type="GO" id="GO:0046872">
    <property type="term" value="F:metal ion binding"/>
    <property type="evidence" value="ECO:0007669"/>
    <property type="project" value="UniProtKB-KW"/>
</dbReference>
<evidence type="ECO:0000256" key="2">
    <source>
        <dbReference type="ARBA" id="ARBA00022723"/>
    </source>
</evidence>